<evidence type="ECO:0000256" key="3">
    <source>
        <dbReference type="ARBA" id="ARBA00023242"/>
    </source>
</evidence>
<dbReference type="Pfam" id="PF08424">
    <property type="entry name" value="NRDE-2"/>
    <property type="match status" value="1"/>
</dbReference>
<feature type="compositionally biased region" description="Low complexity" evidence="4">
    <location>
        <begin position="667"/>
        <end position="681"/>
    </location>
</feature>
<evidence type="ECO:0000256" key="1">
    <source>
        <dbReference type="ARBA" id="ARBA00004123"/>
    </source>
</evidence>
<keyword evidence="3" id="KW-0539">Nucleus</keyword>
<dbReference type="EMBL" id="JAAAJB010000888">
    <property type="protein sequence ID" value="KAG0250177.1"/>
    <property type="molecule type" value="Genomic_DNA"/>
</dbReference>
<feature type="compositionally biased region" description="Basic and acidic residues" evidence="4">
    <location>
        <begin position="1639"/>
        <end position="1649"/>
    </location>
</feature>
<feature type="region of interest" description="Disordered" evidence="4">
    <location>
        <begin position="435"/>
        <end position="464"/>
    </location>
</feature>
<dbReference type="Gene3D" id="1.25.40.10">
    <property type="entry name" value="Tetratricopeptide repeat domain"/>
    <property type="match status" value="1"/>
</dbReference>
<dbReference type="GO" id="GO:1902369">
    <property type="term" value="P:negative regulation of RNA catabolic process"/>
    <property type="evidence" value="ECO:0007669"/>
    <property type="project" value="TreeGrafter"/>
</dbReference>
<comment type="subcellular location">
    <subcellularLocation>
        <location evidence="1">Nucleus</location>
    </subcellularLocation>
</comment>
<dbReference type="OrthoDB" id="297219at2759"/>
<dbReference type="PANTHER" id="PTHR13471">
    <property type="entry name" value="TETRATRICOPEPTIDE-LIKE HELICAL"/>
    <property type="match status" value="1"/>
</dbReference>
<accession>A0A9P6PQV0</accession>
<dbReference type="PANTHER" id="PTHR13471:SF0">
    <property type="entry name" value="NUCLEAR EXOSOME REGULATOR NRDE2"/>
    <property type="match status" value="1"/>
</dbReference>
<comment type="caution">
    <text evidence="5">The sequence shown here is derived from an EMBL/GenBank/DDBJ whole genome shotgun (WGS) entry which is preliminary data.</text>
</comment>
<feature type="compositionally biased region" description="Basic and acidic residues" evidence="4">
    <location>
        <begin position="1"/>
        <end position="11"/>
    </location>
</feature>
<dbReference type="GO" id="GO:0031048">
    <property type="term" value="P:regulatory ncRNA-mediated heterochromatin formation"/>
    <property type="evidence" value="ECO:0007669"/>
    <property type="project" value="TreeGrafter"/>
</dbReference>
<name>A0A9P6PQV0_9FUNG</name>
<feature type="region of interest" description="Disordered" evidence="4">
    <location>
        <begin position="1196"/>
        <end position="1216"/>
    </location>
</feature>
<dbReference type="InterPro" id="IPR011990">
    <property type="entry name" value="TPR-like_helical_dom_sf"/>
</dbReference>
<comment type="similarity">
    <text evidence="2">Belongs to the NRDE2 family.</text>
</comment>
<feature type="region of interest" description="Disordered" evidence="4">
    <location>
        <begin position="917"/>
        <end position="940"/>
    </location>
</feature>
<protein>
    <recommendedName>
        <fullName evidence="7">NRDE-2, necessary for RNA interference-domain-containing protein</fullName>
    </recommendedName>
</protein>
<feature type="compositionally biased region" description="Low complexity" evidence="4">
    <location>
        <begin position="1437"/>
        <end position="1454"/>
    </location>
</feature>
<evidence type="ECO:0000313" key="6">
    <source>
        <dbReference type="Proteomes" id="UP000807716"/>
    </source>
</evidence>
<feature type="region of interest" description="Disordered" evidence="4">
    <location>
        <begin position="1562"/>
        <end position="1674"/>
    </location>
</feature>
<organism evidence="5 6">
    <name type="scientific">Actinomortierella ambigua</name>
    <dbReference type="NCBI Taxonomy" id="1343610"/>
    <lineage>
        <taxon>Eukaryota</taxon>
        <taxon>Fungi</taxon>
        <taxon>Fungi incertae sedis</taxon>
        <taxon>Mucoromycota</taxon>
        <taxon>Mortierellomycotina</taxon>
        <taxon>Mortierellomycetes</taxon>
        <taxon>Mortierellales</taxon>
        <taxon>Mortierellaceae</taxon>
        <taxon>Actinomortierella</taxon>
    </lineage>
</organism>
<feature type="compositionally biased region" description="Basic residues" evidence="4">
    <location>
        <begin position="90"/>
        <end position="102"/>
    </location>
</feature>
<evidence type="ECO:0000256" key="4">
    <source>
        <dbReference type="SAM" id="MobiDB-lite"/>
    </source>
</evidence>
<gene>
    <name evidence="5" type="ORF">DFQ27_009522</name>
</gene>
<feature type="region of interest" description="Disordered" evidence="4">
    <location>
        <begin position="1423"/>
        <end position="1457"/>
    </location>
</feature>
<dbReference type="InterPro" id="IPR013633">
    <property type="entry name" value="NRDE-2"/>
</dbReference>
<proteinExistence type="inferred from homology"/>
<sequence length="1751" mass="199021">MTPLDKPKGHADPTTWPDAYTMPAPSFDSFPDLAIPSFQAPPITSSTPWMTAMGHADMGDFGSEDLNEETFDLIPSSPDIGASSPSSLKKEKKEKKEKREKKEKKEAKQGRSDKEDRSKNDGTDQHRSGQREEREDQSARQRQRQREDDQSKSRERDRNRDRDRGQDRDHNRGSRYPDESHSRYRDDRQRRSRSRSRERDYERDRDRRRAEDRHEQSRSRNYDRDRDRDRDRERHRDRDEDRDRDRDRHPSSNRLERSQHRSSRRGSASPERSKTTTQSQKTHLRDRPQGDDSWSRRRDHDNVNRVPVVLPQSKEGTWTMDLKGDMGNVTYGHVNHRAVPKYNRTGGGRILGAPSLRIDFEKTRESGRNIVTRTVSAFQKKVVRYSHPAFQLADNGDEHKMSRTKIAALAKRLTAQDARRNGSFISLELKKRAVKGKRRGGNDDKDSDNLSDDDQSTKLPDYRDIHGFTKSARREYDEDIMEQGNAEDAVTESKMDRLIRERLLLDTDLRRDPKQPDQWLAFIAVNNAIDLMSNKRSHAARLKGSAHSLSHLEIVLSMFERALQANPTDSCLLLNYLNCARLVWEPAKLLDKWDEVLATDAILTTWPAAWIEYLNFRQHHFHSFTVSTLVRVVSDGLASLGRRARTLAQAMTALAKTGNDTKTPFNQRRQPQQRARTRSAQDMARDRQLLVKIENVMVHLQARAWTFLREAGYSERAYAIIQAEVEFLYQAPDGLEAEPLPIQMASMEEFWDSELPRFSETGAKGWAHYVSQEEEVKMNDTVGLIQLKSNAEREGAEMIEAIANKDVDRQRYRLWARREQDWSRKCWFPVRTTDGIPAFMEDDPYGIILFEDVEPFLVSLYSVEARRLYLDCVVQFAGLPAMTCGSGSNALPSGTMPHPFVDDGLLHSISLLQPDESMPGHYSKKDDDDDDVPDPSRFLPPRLSAQLEVEQVLKEIEMMQQNIEPPDRDWNSIVWRHPLAVFPMAADNLFASVTTLSSALPWAGVLRHGDEKAVNKAFLAQSLEQLSNVGELSRQEQRSYELLQLLLESASTMSASKGQKMAKKLLKRDRMDLELWNAYAQMEKAFGRVAEARNIYITALSMYKSFPAEHQVRAPLLYRSFAELEWEHGRRNAALTILAAMAQPATETKSLLEKVTTSPDDLPAAPSPTILARTRQILKQNVAQLSLVRPDVWQTIHDDKNSQGRGNSGGGGGSSNGRWFDPSLDLIVCLALFECLAPSAGRQQQPPATEKQQQQQQQQQHIQAAIKVFEQVLQQLAWRYPVAKVPALTSVKNPALRPASSRQRTTGAASLLFHDDLTNMDRVGDDCAVEAEMVWTQMIKFVYWHDVQATSKKHNGGSAAIERGGGGGGGGGYKLGELRRLVELGLARFPNNSILQSVYFWTEAKQRISGRVRTWVLGHAERSSQGFHDGGGGGQAAGVAGKSSSSQQQHLSSSPLGVSPAMSNLWTFGLFYELWHQERYNIHGVRAMFDAALGQSPTVISGTVSSSSSSSSSSPFKHPEMLFPSMYSRTSTPLLWRLYIEVELREAQVEYENQMQAYQQAIQAQERQRQTRGLPQKTKHGRHHSRHRPSKRRRHDDANGDNEYLSAADDSKDRDGSDSGDSDEDSLESGSSKRRRGGGRRERGGKEGGDEVDVEEDESGHGRSGTRALPKPPVYSARPKDLLLRALQDSPWCKDLYLLAFLHPQMRTLFSAVEMEQLYRTMLEKELRVHQDLPPTEETPEQQMEALVETL</sequence>
<evidence type="ECO:0008006" key="7">
    <source>
        <dbReference type="Google" id="ProtNLM"/>
    </source>
</evidence>
<evidence type="ECO:0000313" key="5">
    <source>
        <dbReference type="EMBL" id="KAG0250177.1"/>
    </source>
</evidence>
<feature type="compositionally biased region" description="Basic and acidic residues" evidence="4">
    <location>
        <begin position="103"/>
        <end position="259"/>
    </location>
</feature>
<feature type="compositionally biased region" description="Low complexity" evidence="4">
    <location>
        <begin position="75"/>
        <end position="87"/>
    </location>
</feature>
<feature type="region of interest" description="Disordered" evidence="4">
    <location>
        <begin position="658"/>
        <end position="681"/>
    </location>
</feature>
<feature type="compositionally biased region" description="Basic and acidic residues" evidence="4">
    <location>
        <begin position="283"/>
        <end position="303"/>
    </location>
</feature>
<dbReference type="Proteomes" id="UP000807716">
    <property type="component" value="Unassembled WGS sequence"/>
</dbReference>
<feature type="compositionally biased region" description="Acidic residues" evidence="4">
    <location>
        <begin position="1618"/>
        <end position="1627"/>
    </location>
</feature>
<dbReference type="SUPFAM" id="SSF48452">
    <property type="entry name" value="TPR-like"/>
    <property type="match status" value="1"/>
</dbReference>
<feature type="region of interest" description="Disordered" evidence="4">
    <location>
        <begin position="1"/>
        <end position="306"/>
    </location>
</feature>
<evidence type="ECO:0000256" key="2">
    <source>
        <dbReference type="ARBA" id="ARBA00009265"/>
    </source>
</evidence>
<feature type="compositionally biased region" description="Acidic residues" evidence="4">
    <location>
        <begin position="62"/>
        <end position="71"/>
    </location>
</feature>
<reference evidence="5" key="1">
    <citation type="journal article" date="2020" name="Fungal Divers.">
        <title>Resolving the Mortierellaceae phylogeny through synthesis of multi-gene phylogenetics and phylogenomics.</title>
        <authorList>
            <person name="Vandepol N."/>
            <person name="Liber J."/>
            <person name="Desiro A."/>
            <person name="Na H."/>
            <person name="Kennedy M."/>
            <person name="Barry K."/>
            <person name="Grigoriev I.V."/>
            <person name="Miller A.N."/>
            <person name="O'Donnell K."/>
            <person name="Stajich J.E."/>
            <person name="Bonito G."/>
        </authorList>
    </citation>
    <scope>NUCLEOTIDE SEQUENCE</scope>
    <source>
        <strain evidence="5">BC1065</strain>
    </source>
</reference>
<dbReference type="GO" id="GO:0071013">
    <property type="term" value="C:catalytic step 2 spliceosome"/>
    <property type="evidence" value="ECO:0007669"/>
    <property type="project" value="TreeGrafter"/>
</dbReference>
<keyword evidence="6" id="KW-1185">Reference proteome</keyword>
<feature type="compositionally biased region" description="Gly residues" evidence="4">
    <location>
        <begin position="1206"/>
        <end position="1215"/>
    </location>
</feature>
<feature type="compositionally biased region" description="Basic residues" evidence="4">
    <location>
        <begin position="1577"/>
        <end position="1594"/>
    </location>
</feature>